<evidence type="ECO:0000313" key="2">
    <source>
        <dbReference type="Proteomes" id="UP000274822"/>
    </source>
</evidence>
<dbReference type="Gene3D" id="3.30.420.40">
    <property type="match status" value="1"/>
</dbReference>
<dbReference type="EMBL" id="RBNJ01001984">
    <property type="protein sequence ID" value="RUS32542.1"/>
    <property type="molecule type" value="Genomic_DNA"/>
</dbReference>
<sequence length="191" mass="21219">MVVDCGGGTVDITIHEVERADERCPRVKEVAPASGGAWGSTSIDRCVFKLFEDVFGRNRYNQMMKDSLGHIQLQDDVERAKCSFNGEINPVIQLPDSLLNSTKNDLDTPNQAVSNYNRINQARLQLKVSDEDEFPQFSDHYSVKVIGIHSINIPMKGTGRITTGMLFGNTELRCKSVNELGEEVETALVLT</sequence>
<evidence type="ECO:0008006" key="3">
    <source>
        <dbReference type="Google" id="ProtNLM"/>
    </source>
</evidence>
<proteinExistence type="predicted"/>
<dbReference type="PANTHER" id="PTHR14187:SF5">
    <property type="entry name" value="HEAT SHOCK 70 KDA PROTEIN 12A"/>
    <property type="match status" value="1"/>
</dbReference>
<dbReference type="Gene3D" id="3.90.640.10">
    <property type="entry name" value="Actin, Chain A, domain 4"/>
    <property type="match status" value="1"/>
</dbReference>
<evidence type="ECO:0000313" key="1">
    <source>
        <dbReference type="EMBL" id="RUS32542.1"/>
    </source>
</evidence>
<accession>A0A433QRX4</accession>
<dbReference type="PANTHER" id="PTHR14187">
    <property type="entry name" value="ALPHA KINASE/ELONGATION FACTOR 2 KINASE"/>
    <property type="match status" value="1"/>
</dbReference>
<gene>
    <name evidence="1" type="ORF">BC938DRAFT_475118</name>
</gene>
<comment type="caution">
    <text evidence="1">The sequence shown here is derived from an EMBL/GenBank/DDBJ whole genome shotgun (WGS) entry which is preliminary data.</text>
</comment>
<dbReference type="InterPro" id="IPR043129">
    <property type="entry name" value="ATPase_NBD"/>
</dbReference>
<reference evidence="1 2" key="1">
    <citation type="journal article" date="2018" name="New Phytol.">
        <title>Phylogenomics of Endogonaceae and evolution of mycorrhizas within Mucoromycota.</title>
        <authorList>
            <person name="Chang Y."/>
            <person name="Desiro A."/>
            <person name="Na H."/>
            <person name="Sandor L."/>
            <person name="Lipzen A."/>
            <person name="Clum A."/>
            <person name="Barry K."/>
            <person name="Grigoriev I.V."/>
            <person name="Martin F.M."/>
            <person name="Stajich J.E."/>
            <person name="Smith M.E."/>
            <person name="Bonito G."/>
            <person name="Spatafora J.W."/>
        </authorList>
    </citation>
    <scope>NUCLEOTIDE SEQUENCE [LARGE SCALE GENOMIC DNA]</scope>
    <source>
        <strain evidence="1 2">AD002</strain>
    </source>
</reference>
<dbReference type="AlphaFoldDB" id="A0A433QRX4"/>
<dbReference type="SUPFAM" id="SSF53067">
    <property type="entry name" value="Actin-like ATPase domain"/>
    <property type="match status" value="1"/>
</dbReference>
<organism evidence="1 2">
    <name type="scientific">Jimgerdemannia flammicorona</name>
    <dbReference type="NCBI Taxonomy" id="994334"/>
    <lineage>
        <taxon>Eukaryota</taxon>
        <taxon>Fungi</taxon>
        <taxon>Fungi incertae sedis</taxon>
        <taxon>Mucoromycota</taxon>
        <taxon>Mucoromycotina</taxon>
        <taxon>Endogonomycetes</taxon>
        <taxon>Endogonales</taxon>
        <taxon>Endogonaceae</taxon>
        <taxon>Jimgerdemannia</taxon>
    </lineage>
</organism>
<name>A0A433QRX4_9FUNG</name>
<dbReference type="Proteomes" id="UP000274822">
    <property type="component" value="Unassembled WGS sequence"/>
</dbReference>
<protein>
    <recommendedName>
        <fullName evidence="3">Actin-like ATPase domain-containing protein</fullName>
    </recommendedName>
</protein>
<keyword evidence="2" id="KW-1185">Reference proteome</keyword>